<dbReference type="InterPro" id="IPR015915">
    <property type="entry name" value="Kelch-typ_b-propeller"/>
</dbReference>
<keyword evidence="1" id="KW-0880">Kelch repeat</keyword>
<evidence type="ECO:0000313" key="5">
    <source>
        <dbReference type="Ensembl" id="ENSAPLP00000014176.2"/>
    </source>
</evidence>
<sequence length="784" mass="85039">MAAAPPAAPQGPRFEPPGGLSGASGNEDAAPRTEPEEQPGEPSEPSASQCGSQIRSPVSVGATEDSKEEGSTSKGQEAAELEEKLPDQTEPTKEEAVVRMTNYHIHQGGGDIVMIQSDHTGAVDILSAELETADLLGEQRKAQPPPLAPPTTWTMGKMKEFKTKMGKEKNARMVVKRGEVVTVSESSDEEDEEEEEEIEGLAPVGDVERGSKSYLRNRYGEIMPVYRRDSHREVQAGSHDYPEHLGGQEGVRETLTVEQPELGAQESGNQKTGWTTITFRPVQQDGLPGLAAPAAAQAAGGVWAGGLELVLPGHECRRGRAGGAGCRSAAGRHAGAHPQLLRGISSSTPARPFLVPEMTPSPVLPADDVPLSQDLEDPSAVKSQSSAIAARAPRPGKKDFRPPLRTLAVPRALEPPSGKTEPSEAWRKSPVCPKKPRKVLFEPRASEKDLDAEDLAVEELQGSPSPRWRHAMCLSDPAMAVLVGGEGVDQRSCKDALWKLEVDSDFWLPVGLQQENAMPSCLHGHTATYDPDTKRIYVFGGIKEDKDYSSIYILDTVTWKWLPVAAKGRMPMLTYHSATIYRKELFVFGGTSHKTASQTVGPCSNVLYVFNPEHEIWYQPISEGEKPLPRFGHSATLLKNKLLIFGGQRTSLYFSDMHILDLGFMEYTPVPFIAGQPSARCFHAALAVSDCKVLISGGCNARGALQDAFVFHLDTLSWSTVRHHDLCSVPRAGHTLLHLTSPHLMDVGKENKDEHNLHTVLVFGGSNCAGTFYNSTIKIQLDLG</sequence>
<reference evidence="5" key="2">
    <citation type="submission" date="2025-08" db="UniProtKB">
        <authorList>
            <consortium name="Ensembl"/>
        </authorList>
    </citation>
    <scope>IDENTIFICATION</scope>
</reference>
<dbReference type="GeneTree" id="ENSGT00940000164710"/>
<dbReference type="AlphaFoldDB" id="U3J3U9"/>
<feature type="compositionally biased region" description="Basic and acidic residues" evidence="3">
    <location>
        <begin position="81"/>
        <end position="94"/>
    </location>
</feature>
<reference evidence="5 6" key="1">
    <citation type="submission" date="2017-10" db="EMBL/GenBank/DDBJ databases">
        <title>A new Pekin duck reference genome.</title>
        <authorList>
            <person name="Hou Z.-C."/>
            <person name="Zhou Z.-K."/>
            <person name="Zhu F."/>
            <person name="Hou S.-S."/>
        </authorList>
    </citation>
    <scope>NUCLEOTIDE SEQUENCE [LARGE SCALE GENOMIC DNA]</scope>
</reference>
<protein>
    <recommendedName>
        <fullName evidence="4">GOLD domain-containing protein</fullName>
    </recommendedName>
</protein>
<evidence type="ECO:0000313" key="6">
    <source>
        <dbReference type="Proteomes" id="UP000016666"/>
    </source>
</evidence>
<reference evidence="5" key="3">
    <citation type="submission" date="2025-09" db="UniProtKB">
        <authorList>
            <consortium name="Ensembl"/>
        </authorList>
    </citation>
    <scope>IDENTIFICATION</scope>
</reference>
<feature type="compositionally biased region" description="Acidic residues" evidence="3">
    <location>
        <begin position="186"/>
        <end position="199"/>
    </location>
</feature>
<organism evidence="5 6">
    <name type="scientific">Anas platyrhynchos platyrhynchos</name>
    <name type="common">Northern mallard</name>
    <dbReference type="NCBI Taxonomy" id="8840"/>
    <lineage>
        <taxon>Eukaryota</taxon>
        <taxon>Metazoa</taxon>
        <taxon>Chordata</taxon>
        <taxon>Craniata</taxon>
        <taxon>Vertebrata</taxon>
        <taxon>Euteleostomi</taxon>
        <taxon>Archelosauria</taxon>
        <taxon>Archosauria</taxon>
        <taxon>Dinosauria</taxon>
        <taxon>Saurischia</taxon>
        <taxon>Theropoda</taxon>
        <taxon>Coelurosauria</taxon>
        <taxon>Aves</taxon>
        <taxon>Neognathae</taxon>
        <taxon>Galloanserae</taxon>
        <taxon>Anseriformes</taxon>
        <taxon>Anatidae</taxon>
        <taxon>Anatinae</taxon>
        <taxon>Anas</taxon>
    </lineage>
</organism>
<dbReference type="HOGENOM" id="CLU_029157_0_0_1"/>
<keyword evidence="2" id="KW-0677">Repeat</keyword>
<dbReference type="Ensembl" id="ENSAPLT00000014950.2">
    <property type="protein sequence ID" value="ENSAPLP00000014176.2"/>
    <property type="gene ID" value="ENSAPLG00000014349.2"/>
</dbReference>
<feature type="region of interest" description="Disordered" evidence="3">
    <location>
        <begin position="180"/>
        <end position="199"/>
    </location>
</feature>
<dbReference type="Pfam" id="PF13897">
    <property type="entry name" value="GOLD_2"/>
    <property type="match status" value="1"/>
</dbReference>
<feature type="region of interest" description="Disordered" evidence="3">
    <location>
        <begin position="340"/>
        <end position="431"/>
    </location>
</feature>
<dbReference type="SUPFAM" id="SSF117281">
    <property type="entry name" value="Kelch motif"/>
    <property type="match status" value="1"/>
</dbReference>
<dbReference type="PANTHER" id="PTHR46093">
    <property type="entry name" value="ACYL-COA-BINDING DOMAIN-CONTAINING PROTEIN 5"/>
    <property type="match status" value="1"/>
</dbReference>
<feature type="region of interest" description="Disordered" evidence="3">
    <location>
        <begin position="1"/>
        <end position="94"/>
    </location>
</feature>
<accession>U3J3U9</accession>
<keyword evidence="6" id="KW-1185">Reference proteome</keyword>
<proteinExistence type="predicted"/>
<dbReference type="Gene3D" id="2.120.10.80">
    <property type="entry name" value="Kelch-type beta propeller"/>
    <property type="match status" value="1"/>
</dbReference>
<evidence type="ECO:0000256" key="2">
    <source>
        <dbReference type="ARBA" id="ARBA00022737"/>
    </source>
</evidence>
<evidence type="ECO:0000256" key="3">
    <source>
        <dbReference type="SAM" id="MobiDB-lite"/>
    </source>
</evidence>
<name>U3J3U9_ANAPP</name>
<feature type="domain" description="GOLD" evidence="4">
    <location>
        <begin position="180"/>
        <end position="243"/>
    </location>
</feature>
<dbReference type="Gene3D" id="2.60.120.680">
    <property type="entry name" value="GOLD domain"/>
    <property type="match status" value="1"/>
</dbReference>
<dbReference type="PANTHER" id="PTHR46093:SF19">
    <property type="entry name" value="RAB9 EFFECTOR PROTEIN WITH KELCH MOTIFS-LIKE"/>
    <property type="match status" value="1"/>
</dbReference>
<dbReference type="STRING" id="8840.ENSAPLP00000014176"/>
<dbReference type="Proteomes" id="UP000016666">
    <property type="component" value="Chromosome 5"/>
</dbReference>
<dbReference type="Pfam" id="PF13415">
    <property type="entry name" value="Beta-prop_FBX42"/>
    <property type="match status" value="1"/>
</dbReference>
<evidence type="ECO:0000259" key="4">
    <source>
        <dbReference type="Pfam" id="PF13897"/>
    </source>
</evidence>
<dbReference type="InterPro" id="IPR009038">
    <property type="entry name" value="GOLD_dom"/>
</dbReference>
<evidence type="ECO:0000256" key="1">
    <source>
        <dbReference type="ARBA" id="ARBA00022441"/>
    </source>
</evidence>